<evidence type="ECO:0000256" key="1">
    <source>
        <dbReference type="ARBA" id="ARBA00023015"/>
    </source>
</evidence>
<dbReference type="PANTHER" id="PTHR40661">
    <property type="match status" value="1"/>
</dbReference>
<dbReference type="RefSeq" id="WP_086068622.1">
    <property type="nucleotide sequence ID" value="NZ_CP047670.1"/>
</dbReference>
<evidence type="ECO:0000313" key="8">
    <source>
        <dbReference type="Proteomes" id="UP001211866"/>
    </source>
</evidence>
<dbReference type="EMBL" id="QEXO01000003">
    <property type="protein sequence ID" value="PWE13754.1"/>
    <property type="molecule type" value="Genomic_DNA"/>
</dbReference>
<evidence type="ECO:0000313" key="5">
    <source>
        <dbReference type="EMBL" id="PWE13754.1"/>
    </source>
</evidence>
<evidence type="ECO:0000313" key="7">
    <source>
        <dbReference type="Proteomes" id="UP000245216"/>
    </source>
</evidence>
<gene>
    <name evidence="5" type="ORF">DF183_11290</name>
    <name evidence="6" type="ORF">M2J83_18020</name>
</gene>
<evidence type="ECO:0000256" key="2">
    <source>
        <dbReference type="ARBA" id="ARBA00023125"/>
    </source>
</evidence>
<dbReference type="CDD" id="cd00093">
    <property type="entry name" value="HTH_XRE"/>
    <property type="match status" value="1"/>
</dbReference>
<evidence type="ECO:0000313" key="6">
    <source>
        <dbReference type="EMBL" id="WBM37672.1"/>
    </source>
</evidence>
<evidence type="ECO:0000256" key="3">
    <source>
        <dbReference type="ARBA" id="ARBA00023163"/>
    </source>
</evidence>
<sequence length="124" mass="14203">MKHFSERLRHARQHRGLSQADLARLCGLTQSAISNYENGTRRDAREILDLARALNVSALWLRKGIGTMEFKDDSYTLSEPQDGPPIVTWPFRLFSVDEVVALADGERDLLDRTLRHLLDGMKKR</sequence>
<dbReference type="STRING" id="511.UZ73_13620"/>
<evidence type="ECO:0000259" key="4">
    <source>
        <dbReference type="PROSITE" id="PS50943"/>
    </source>
</evidence>
<dbReference type="EMBL" id="CP096916">
    <property type="protein sequence ID" value="WBM37672.1"/>
    <property type="molecule type" value="Genomic_DNA"/>
</dbReference>
<dbReference type="Proteomes" id="UP001211866">
    <property type="component" value="Chromosome"/>
</dbReference>
<keyword evidence="8" id="KW-1185">Reference proteome</keyword>
<dbReference type="PROSITE" id="PS50943">
    <property type="entry name" value="HTH_CROC1"/>
    <property type="match status" value="1"/>
</dbReference>
<dbReference type="InterPro" id="IPR010982">
    <property type="entry name" value="Lambda_DNA-bd_dom_sf"/>
</dbReference>
<protein>
    <submittedName>
        <fullName evidence="6">Helix-turn-helix domain-containing protein</fullName>
    </submittedName>
    <submittedName>
        <fullName evidence="5">XRE family transcriptional regulator</fullName>
    </submittedName>
</protein>
<reference evidence="5 7" key="1">
    <citation type="submission" date="2018-05" db="EMBL/GenBank/DDBJ databases">
        <title>Genome Sequence of an Efficient Indole-Degrading Bacterium, Alcaligenes sp.YBY.</title>
        <authorList>
            <person name="Yang B."/>
        </authorList>
    </citation>
    <scope>NUCLEOTIDE SEQUENCE [LARGE SCALE GENOMIC DNA]</scope>
    <source>
        <strain evidence="5 7">YBY</strain>
    </source>
</reference>
<keyword evidence="3" id="KW-0804">Transcription</keyword>
<accession>A0A2U2BIA9</accession>
<dbReference type="GO" id="GO:0003677">
    <property type="term" value="F:DNA binding"/>
    <property type="evidence" value="ECO:0007669"/>
    <property type="project" value="UniProtKB-KW"/>
</dbReference>
<reference evidence="6 8" key="3">
    <citation type="submission" date="2022-05" db="EMBL/GenBank/DDBJ databases">
        <title>Complete sequence of strain NY11312.</title>
        <authorList>
            <person name="Zhou D."/>
        </authorList>
    </citation>
    <scope>NUCLEOTIDE SEQUENCE [LARGE SCALE GENOMIC DNA]</scope>
    <source>
        <strain evidence="6 8">NY11312</strain>
    </source>
</reference>
<proteinExistence type="predicted"/>
<keyword evidence="1" id="KW-0805">Transcription regulation</keyword>
<dbReference type="Gene3D" id="1.10.260.40">
    <property type="entry name" value="lambda repressor-like DNA-binding domains"/>
    <property type="match status" value="1"/>
</dbReference>
<reference evidence="5 7" key="2">
    <citation type="submission" date="2018-05" db="EMBL/GenBank/DDBJ databases">
        <authorList>
            <person name="Lanie J.A."/>
            <person name="Ng W.-L."/>
            <person name="Kazmierczak K.M."/>
            <person name="Andrzejewski T.M."/>
            <person name="Davidsen T.M."/>
            <person name="Wayne K.J."/>
            <person name="Tettelin H."/>
            <person name="Glass J.I."/>
            <person name="Rusch D."/>
            <person name="Podicherti R."/>
            <person name="Tsui H.-C.T."/>
            <person name="Winkler M.E."/>
        </authorList>
    </citation>
    <scope>NUCLEOTIDE SEQUENCE [LARGE SCALE GENOMIC DNA]</scope>
    <source>
        <strain evidence="5 7">YBY</strain>
    </source>
</reference>
<dbReference type="InterPro" id="IPR001387">
    <property type="entry name" value="Cro/C1-type_HTH"/>
</dbReference>
<dbReference type="Proteomes" id="UP000245216">
    <property type="component" value="Unassembled WGS sequence"/>
</dbReference>
<dbReference type="Pfam" id="PF01381">
    <property type="entry name" value="HTH_3"/>
    <property type="match status" value="1"/>
</dbReference>
<feature type="domain" description="HTH cro/C1-type" evidence="4">
    <location>
        <begin position="8"/>
        <end position="61"/>
    </location>
</feature>
<organism evidence="5 7">
    <name type="scientific">Alcaligenes faecalis</name>
    <dbReference type="NCBI Taxonomy" id="511"/>
    <lineage>
        <taxon>Bacteria</taxon>
        <taxon>Pseudomonadati</taxon>
        <taxon>Pseudomonadota</taxon>
        <taxon>Betaproteobacteria</taxon>
        <taxon>Burkholderiales</taxon>
        <taxon>Alcaligenaceae</taxon>
        <taxon>Alcaligenes</taxon>
    </lineage>
</organism>
<dbReference type="AlphaFoldDB" id="A0A2U2BIA9"/>
<keyword evidence="2" id="KW-0238">DNA-binding</keyword>
<dbReference type="SMART" id="SM00530">
    <property type="entry name" value="HTH_XRE"/>
    <property type="match status" value="1"/>
</dbReference>
<name>A0A2U2BIA9_ALCFA</name>
<dbReference type="PANTHER" id="PTHR40661:SF2">
    <property type="entry name" value="HTH-TYPE TRANSCRIPTIONAL REGULATOR PRTR"/>
    <property type="match status" value="1"/>
</dbReference>
<dbReference type="SUPFAM" id="SSF47413">
    <property type="entry name" value="lambda repressor-like DNA-binding domains"/>
    <property type="match status" value="1"/>
</dbReference>